<dbReference type="Proteomes" id="UP000322245">
    <property type="component" value="Unassembled WGS sequence"/>
</dbReference>
<organism evidence="1 2">
    <name type="scientific">Cryptococcus floricola</name>
    <dbReference type="NCBI Taxonomy" id="2591691"/>
    <lineage>
        <taxon>Eukaryota</taxon>
        <taxon>Fungi</taxon>
        <taxon>Dikarya</taxon>
        <taxon>Basidiomycota</taxon>
        <taxon>Agaricomycotina</taxon>
        <taxon>Tremellomycetes</taxon>
        <taxon>Tremellales</taxon>
        <taxon>Cryptococcaceae</taxon>
        <taxon>Cryptococcus</taxon>
    </lineage>
</organism>
<dbReference type="EMBL" id="NIDF01000070">
    <property type="protein sequence ID" value="TYJ54061.1"/>
    <property type="molecule type" value="Genomic_DNA"/>
</dbReference>
<evidence type="ECO:0000313" key="1">
    <source>
        <dbReference type="EMBL" id="TYJ54061.1"/>
    </source>
</evidence>
<name>A0A5D3AV14_9TREE</name>
<proteinExistence type="predicted"/>
<gene>
    <name evidence="1" type="ORF">B9479_005325</name>
</gene>
<protein>
    <submittedName>
        <fullName evidence="1">Uncharacterized protein</fullName>
    </submittedName>
</protein>
<feature type="non-terminal residue" evidence="1">
    <location>
        <position position="82"/>
    </location>
</feature>
<sequence>MIVALSIKANANPIDVAVSAISRSETSIQTLDVYVNAITDLAKTQGTYDINDCPRMWVKPVRNAFKIIKPKKSLQEYDDKGI</sequence>
<comment type="caution">
    <text evidence="1">The sequence shown here is derived from an EMBL/GenBank/DDBJ whole genome shotgun (WGS) entry which is preliminary data.</text>
</comment>
<evidence type="ECO:0000313" key="2">
    <source>
        <dbReference type="Proteomes" id="UP000322245"/>
    </source>
</evidence>
<dbReference type="AlphaFoldDB" id="A0A5D3AV14"/>
<keyword evidence="2" id="KW-1185">Reference proteome</keyword>
<accession>A0A5D3AV14</accession>
<reference evidence="1 2" key="1">
    <citation type="submission" date="2017-05" db="EMBL/GenBank/DDBJ databases">
        <title>The Genome Sequence of Tsuchiyaea wingfieldii DSM 27421.</title>
        <authorList>
            <person name="Cuomo C."/>
            <person name="Passer A."/>
            <person name="Billmyre B."/>
            <person name="Heitman J."/>
        </authorList>
    </citation>
    <scope>NUCLEOTIDE SEQUENCE [LARGE SCALE GENOMIC DNA]</scope>
    <source>
        <strain evidence="1 2">DSM 27421</strain>
    </source>
</reference>